<dbReference type="InterPro" id="IPR008964">
    <property type="entry name" value="Invasin/intimin_cell_adhesion"/>
</dbReference>
<sequence>MANQPKKYKKFVATAATATLVASAIVPVASAAGFSDVAGNDHEVAINALADAGIINGYADGSFKPNQTINRGQVVKLLGRYLEAQGQEIPADWNSKQRFNDLPVTAEEELVKYAALAKDAGVFNGSNGNLNASQTMQRQQMAVVLVRAIKEIAGVDLVAEYKKANFVTEIGDLDKAYSAEQRTAIVALEYAGITNVAHFNPGNSVTRGQFASFLYRTIENVVNNPEAGVASVKAINSTTVEVTFDEEVDNVQALNFVISDLEVKNAAVKQTNKKVVVLTTAAQTADKEYTVSLGEEKIGTFKGIAAVVPTKVDIVSKSVQGKLGQQVTVKAQVTVAEGQSKAGIPVTFFIPGSANGVKSPVTVEAVTNEEGVASYTYTRYVATNDTVTVYATGDRSKFSTGYVFWAVDQTLTITEVTTGNTINNGANKTYKVTYKHPETGRPVSGKVLNVSVLENIDVTVDKLQNVTVNGVAVVQTSANNTRAAQITTDSRGEATFTVSGSNAVVTPVVFEATATNVANTYSQTYTSDVLQASAVKITFGALQANYTLEVTRDGGEVAATGITNGRKYNIVVKDKDGKVAANEIVNVAFNEDIDGVISTVTSAQFVKVEDGKQVGYEGKKITVRTNAKGEASFVIGSDTVNSYATPIVWIDINNQSGKDANLDKGEPSAVAPISYFQAPYLDGSKLVSYKGTTETDKFAGGEVATFKVQLTNQSGKVVPNSGYTTKDVTYTVYNTGANNIKVGTVEIAPNRVHTVVAPSGEITVTTVDGKTSSVRVLATGVAKEVNGNKEFAFTSKEATATFTSTSEIPNLFTGDIHSFDTDKETVVFTDGSVLKNAVKYAGETGKTYVYRNVNGAPLSKDQFVNILKGATSGVKVTYEVKDNTVTFYVVSVNAGGTKPVDIIGDKASDATAVTTAKGKVTVTPNIGLLSTDTAENKRLAVQSNVVTEINDSSVTVSVVETSTAGTYTVTLTKGASTATVNVTPKFGQKVTAESITSSLAVNTNGKDLTLNIGSALAGFTIANVNPDIDNALDIMTSVNNNVITIAKAPSASTEAVQLIEKTLKVYFDAQATGYVKESFVATITIDDVTNRTLAITVKPTP</sequence>
<feature type="chain" id="PRO_5045778244" evidence="2">
    <location>
        <begin position="32"/>
        <end position="1101"/>
    </location>
</feature>
<accession>A0ABY2T0E4</accession>
<name>A0ABY2T0E4_9BACI</name>
<feature type="signal peptide" evidence="2">
    <location>
        <begin position="1"/>
        <end position="31"/>
    </location>
</feature>
<dbReference type="Pfam" id="PF00395">
    <property type="entry name" value="SLH"/>
    <property type="match status" value="1"/>
</dbReference>
<organism evidence="4 5">
    <name type="scientific">Lysinibacillus tabacifolii</name>
    <dbReference type="NCBI Taxonomy" id="1173107"/>
    <lineage>
        <taxon>Bacteria</taxon>
        <taxon>Bacillati</taxon>
        <taxon>Bacillota</taxon>
        <taxon>Bacilli</taxon>
        <taxon>Bacillales</taxon>
        <taxon>Bacillaceae</taxon>
        <taxon>Lysinibacillus</taxon>
    </lineage>
</organism>
<evidence type="ECO:0000259" key="3">
    <source>
        <dbReference type="PROSITE" id="PS51272"/>
    </source>
</evidence>
<dbReference type="SUPFAM" id="SSF49373">
    <property type="entry name" value="Invasin/intimin cell-adhesion fragments"/>
    <property type="match status" value="1"/>
</dbReference>
<protein>
    <submittedName>
        <fullName evidence="4">S-layer homology domain-containing protein</fullName>
    </submittedName>
</protein>
<comment type="caution">
    <text evidence="4">The sequence shown here is derived from an EMBL/GenBank/DDBJ whole genome shotgun (WGS) entry which is preliminary data.</text>
</comment>
<evidence type="ECO:0000256" key="1">
    <source>
        <dbReference type="ARBA" id="ARBA00022729"/>
    </source>
</evidence>
<evidence type="ECO:0000313" key="4">
    <source>
        <dbReference type="EMBL" id="TKI48785.1"/>
    </source>
</evidence>
<evidence type="ECO:0000313" key="5">
    <source>
        <dbReference type="Proteomes" id="UP000308330"/>
    </source>
</evidence>
<reference evidence="4 5" key="1">
    <citation type="submission" date="2019-04" db="EMBL/GenBank/DDBJ databases">
        <title>Lysinibacillus genome sequencing.</title>
        <authorList>
            <person name="Dunlap C."/>
        </authorList>
    </citation>
    <scope>NUCLEOTIDE SEQUENCE [LARGE SCALE GENOMIC DNA]</scope>
    <source>
        <strain evidence="4 5">KCTC 33042</strain>
    </source>
</reference>
<keyword evidence="1 2" id="KW-0732">Signal</keyword>
<dbReference type="PROSITE" id="PS51272">
    <property type="entry name" value="SLH"/>
    <property type="match status" value="2"/>
</dbReference>
<feature type="domain" description="SLH" evidence="3">
    <location>
        <begin position="168"/>
        <end position="228"/>
    </location>
</feature>
<dbReference type="Gene3D" id="2.60.40.1220">
    <property type="match status" value="1"/>
</dbReference>
<evidence type="ECO:0000256" key="2">
    <source>
        <dbReference type="SAM" id="SignalP"/>
    </source>
</evidence>
<feature type="domain" description="SLH" evidence="3">
    <location>
        <begin position="29"/>
        <end position="92"/>
    </location>
</feature>
<proteinExistence type="predicted"/>
<dbReference type="EMBL" id="SZPT01000002">
    <property type="protein sequence ID" value="TKI48785.1"/>
    <property type="molecule type" value="Genomic_DNA"/>
</dbReference>
<dbReference type="Proteomes" id="UP000308330">
    <property type="component" value="Unassembled WGS sequence"/>
</dbReference>
<keyword evidence="5" id="KW-1185">Reference proteome</keyword>
<gene>
    <name evidence="4" type="ORF">FC748_14325</name>
</gene>
<dbReference type="RefSeq" id="WP_137102306.1">
    <property type="nucleotide sequence ID" value="NZ_SZPT01000002.1"/>
</dbReference>
<dbReference type="InterPro" id="IPR014755">
    <property type="entry name" value="Cu-Rt/internalin_Ig-like"/>
</dbReference>
<dbReference type="InterPro" id="IPR001119">
    <property type="entry name" value="SLH_dom"/>
</dbReference>